<dbReference type="EMBL" id="BAABEY010000036">
    <property type="protein sequence ID" value="GAA4447780.1"/>
    <property type="molecule type" value="Genomic_DNA"/>
</dbReference>
<keyword evidence="3" id="KW-1185">Reference proteome</keyword>
<dbReference type="CDD" id="cd06661">
    <property type="entry name" value="GGCT_like"/>
    <property type="match status" value="1"/>
</dbReference>
<evidence type="ECO:0000313" key="3">
    <source>
        <dbReference type="Proteomes" id="UP001501508"/>
    </source>
</evidence>
<evidence type="ECO:0000313" key="2">
    <source>
        <dbReference type="EMBL" id="GAA4447780.1"/>
    </source>
</evidence>
<reference evidence="3" key="1">
    <citation type="journal article" date="2019" name="Int. J. Syst. Evol. Microbiol.">
        <title>The Global Catalogue of Microorganisms (GCM) 10K type strain sequencing project: providing services to taxonomists for standard genome sequencing and annotation.</title>
        <authorList>
            <consortium name="The Broad Institute Genomics Platform"/>
            <consortium name="The Broad Institute Genome Sequencing Center for Infectious Disease"/>
            <person name="Wu L."/>
            <person name="Ma J."/>
        </authorList>
    </citation>
    <scope>NUCLEOTIDE SEQUENCE [LARGE SCALE GENOMIC DNA]</scope>
    <source>
        <strain evidence="3">JCM 31920</strain>
    </source>
</reference>
<organism evidence="2 3">
    <name type="scientific">Ravibacter arvi</name>
    <dbReference type="NCBI Taxonomy" id="2051041"/>
    <lineage>
        <taxon>Bacteria</taxon>
        <taxon>Pseudomonadati</taxon>
        <taxon>Bacteroidota</taxon>
        <taxon>Cytophagia</taxon>
        <taxon>Cytophagales</taxon>
        <taxon>Spirosomataceae</taxon>
        <taxon>Ravibacter</taxon>
    </lineage>
</organism>
<accession>A0ABP8MBA7</accession>
<dbReference type="Proteomes" id="UP001501508">
    <property type="component" value="Unassembled WGS sequence"/>
</dbReference>
<dbReference type="Pfam" id="PF06094">
    <property type="entry name" value="GGACT"/>
    <property type="match status" value="1"/>
</dbReference>
<feature type="domain" description="Gamma-glutamylcyclotransferase AIG2-like" evidence="1">
    <location>
        <begin position="11"/>
        <end position="133"/>
    </location>
</feature>
<name>A0ABP8MBA7_9BACT</name>
<dbReference type="InterPro" id="IPR036568">
    <property type="entry name" value="GGCT-like_sf"/>
</dbReference>
<dbReference type="RefSeq" id="WP_345033063.1">
    <property type="nucleotide sequence ID" value="NZ_BAABEY010000036.1"/>
</dbReference>
<comment type="caution">
    <text evidence="2">The sequence shown here is derived from an EMBL/GenBank/DDBJ whole genome shotgun (WGS) entry which is preliminary data.</text>
</comment>
<dbReference type="InterPro" id="IPR009288">
    <property type="entry name" value="AIG2-like_dom"/>
</dbReference>
<sequence>MSDYSEETPFLFVYGTLKRAFDNPFAKKLRNASTFLDEGTFPGLLYRISWYPAAIYLPESDSRVQGELYRMHAPRQTLKLLDEYEEVMPDWKEGLFVRKIIKVLTGDERTFSSWAYLYNRPVDGLETIPDGKFNG</sequence>
<gene>
    <name evidence="2" type="ORF">GCM10023091_43270</name>
</gene>
<dbReference type="InterPro" id="IPR013024">
    <property type="entry name" value="GGCT-like"/>
</dbReference>
<dbReference type="SUPFAM" id="SSF110857">
    <property type="entry name" value="Gamma-glutamyl cyclotransferase-like"/>
    <property type="match status" value="1"/>
</dbReference>
<evidence type="ECO:0000259" key="1">
    <source>
        <dbReference type="Pfam" id="PF06094"/>
    </source>
</evidence>
<dbReference type="Gene3D" id="3.10.490.10">
    <property type="entry name" value="Gamma-glutamyl cyclotransferase-like"/>
    <property type="match status" value="1"/>
</dbReference>
<protein>
    <submittedName>
        <fullName evidence="2">Gamma-glutamylcyclotransferase</fullName>
    </submittedName>
</protein>
<proteinExistence type="predicted"/>